<name>A0A2J7Z8E3_STRMQ</name>
<protein>
    <submittedName>
        <fullName evidence="2">Uncharacterized protein</fullName>
    </submittedName>
</protein>
<reference evidence="2 3" key="1">
    <citation type="submission" date="2015-09" db="EMBL/GenBank/DDBJ databases">
        <title>Genome sequence, genome mining and natural product profiling of a biocontrol bacterium Streptomyces malaysiensis F913.</title>
        <authorList>
            <person name="Xu Y."/>
            <person name="Wei J."/>
            <person name="Xie J."/>
            <person name="Li T."/>
            <person name="Zhou Z."/>
        </authorList>
    </citation>
    <scope>NUCLEOTIDE SEQUENCE [LARGE SCALE GENOMIC DNA]</scope>
    <source>
        <strain evidence="2 3">F913</strain>
    </source>
</reference>
<organism evidence="2 3">
    <name type="scientific">Streptomyces malaysiensis</name>
    <dbReference type="NCBI Taxonomy" id="92644"/>
    <lineage>
        <taxon>Bacteria</taxon>
        <taxon>Bacillati</taxon>
        <taxon>Actinomycetota</taxon>
        <taxon>Actinomycetes</taxon>
        <taxon>Kitasatosporales</taxon>
        <taxon>Streptomycetaceae</taxon>
        <taxon>Streptomyces</taxon>
        <taxon>Streptomyces violaceusniger group</taxon>
    </lineage>
</organism>
<feature type="region of interest" description="Disordered" evidence="1">
    <location>
        <begin position="1"/>
        <end position="31"/>
    </location>
</feature>
<evidence type="ECO:0000313" key="2">
    <source>
        <dbReference type="EMBL" id="PNG96543.1"/>
    </source>
</evidence>
<comment type="caution">
    <text evidence="2">The sequence shown here is derived from an EMBL/GenBank/DDBJ whole genome shotgun (WGS) entry which is preliminary data.</text>
</comment>
<accession>A0A2J7Z8E3</accession>
<proteinExistence type="predicted"/>
<sequence>MGVEDAFLTDPPGEQAAAPSPAAPASAAQHSTVRREAGWLDMYGSWGCGGSLTIPAQILPFAAASL</sequence>
<evidence type="ECO:0000256" key="1">
    <source>
        <dbReference type="SAM" id="MobiDB-lite"/>
    </source>
</evidence>
<evidence type="ECO:0000313" key="3">
    <source>
        <dbReference type="Proteomes" id="UP000236520"/>
    </source>
</evidence>
<feature type="compositionally biased region" description="Low complexity" evidence="1">
    <location>
        <begin position="16"/>
        <end position="28"/>
    </location>
</feature>
<dbReference type="AlphaFoldDB" id="A0A2J7Z8E3"/>
<dbReference type="EMBL" id="LJIW01000001">
    <property type="protein sequence ID" value="PNG96543.1"/>
    <property type="molecule type" value="Genomic_DNA"/>
</dbReference>
<gene>
    <name evidence="2" type="ORF">SMF913_12568</name>
</gene>
<dbReference type="Proteomes" id="UP000236520">
    <property type="component" value="Unassembled WGS sequence"/>
</dbReference>
<keyword evidence="3" id="KW-1185">Reference proteome</keyword>